<dbReference type="PIRSF" id="PIRSF005700">
    <property type="entry name" value="PepC"/>
    <property type="match status" value="1"/>
</dbReference>
<evidence type="ECO:0000313" key="2">
    <source>
        <dbReference type="EMBL" id="NSL89414.1"/>
    </source>
</evidence>
<comment type="caution">
    <text evidence="2">The sequence shown here is derived from an EMBL/GenBank/DDBJ whole genome shotgun (WGS) entry which is preliminary data.</text>
</comment>
<keyword evidence="1" id="KW-0378">Hydrolase</keyword>
<dbReference type="InterPro" id="IPR038765">
    <property type="entry name" value="Papain-like_cys_pep_sf"/>
</dbReference>
<keyword evidence="1 2" id="KW-0031">Aminopeptidase</keyword>
<organism evidence="2 3">
    <name type="scientific">Chitinophaga solisilvae</name>
    <dbReference type="NCBI Taxonomy" id="1233460"/>
    <lineage>
        <taxon>Bacteria</taxon>
        <taxon>Pseudomonadati</taxon>
        <taxon>Bacteroidota</taxon>
        <taxon>Chitinophagia</taxon>
        <taxon>Chitinophagales</taxon>
        <taxon>Chitinophagaceae</taxon>
        <taxon>Chitinophaga</taxon>
    </lineage>
</organism>
<dbReference type="OrthoDB" id="9814054at2"/>
<dbReference type="GO" id="GO:0070005">
    <property type="term" value="F:cysteine-type aminopeptidase activity"/>
    <property type="evidence" value="ECO:0007669"/>
    <property type="project" value="InterPro"/>
</dbReference>
<dbReference type="SUPFAM" id="SSF54001">
    <property type="entry name" value="Cysteine proteinases"/>
    <property type="match status" value="1"/>
</dbReference>
<evidence type="ECO:0000256" key="1">
    <source>
        <dbReference type="PIRNR" id="PIRNR005700"/>
    </source>
</evidence>
<accession>A0A3S1AZ72</accession>
<dbReference type="EMBL" id="RIAR02000001">
    <property type="protein sequence ID" value="NSL89414.1"/>
    <property type="molecule type" value="Genomic_DNA"/>
</dbReference>
<sequence>MKNWIIGAALLCGTSAAFAQTSTNVEGSRYQFTVLKNLDAGDVQNQGRTGTCWSFSGLSFFESELLRNGKHKGLNLSEMFVVRKMYPLKADNYVRMHGKSNFGEGGGFPDDLLCLREYGLVPQSAYDGNKVKMYNHAEMEKLLEGLVKTIGDAQGTINPDWKKAFNGVLNAYMGEAPEKFDYNGKSYTPQSFAKELGLNADDYVLITSFNHHPYNSQFVLEIPDNWNWEKVYNVNLTDFTNIAENAIMNGYTIAWAADVSEKGFNFKEGLAIVPEKDFADMSAEEKKNAFLQPGTEKTITPEVRQVAFDNFETQDDHGMHIVGLVKDQNGTKYFRVKNSWGTETFSQGYFYASMPYFAYKTTSYMVNKKALPADIAKKLGIK</sequence>
<dbReference type="InterPro" id="IPR004134">
    <property type="entry name" value="Peptidase_C1B"/>
</dbReference>
<dbReference type="Proteomes" id="UP000281028">
    <property type="component" value="Unassembled WGS sequence"/>
</dbReference>
<gene>
    <name evidence="2" type="ORF">ECE50_021410</name>
</gene>
<name>A0A3S1AZ72_9BACT</name>
<dbReference type="GO" id="GO:0006508">
    <property type="term" value="P:proteolysis"/>
    <property type="evidence" value="ECO:0007669"/>
    <property type="project" value="UniProtKB-KW"/>
</dbReference>
<comment type="similarity">
    <text evidence="1">Belongs to the peptidase C1 family.</text>
</comment>
<keyword evidence="1" id="KW-0645">Protease</keyword>
<dbReference type="Pfam" id="PF03051">
    <property type="entry name" value="Peptidase_C1_2"/>
    <property type="match status" value="1"/>
</dbReference>
<dbReference type="RefSeq" id="WP_127042031.1">
    <property type="nucleotide sequence ID" value="NZ_JAABOK010000003.1"/>
</dbReference>
<reference evidence="2" key="1">
    <citation type="submission" date="2020-05" db="EMBL/GenBank/DDBJ databases">
        <title>Chitinophaga laudate sp. nov., isolated from a tropical peat swamp.</title>
        <authorList>
            <person name="Goh C.B.S."/>
            <person name="Lee M.S."/>
            <person name="Parimannan S."/>
            <person name="Pasbakhsh P."/>
            <person name="Yule C.M."/>
            <person name="Rajandas H."/>
            <person name="Loke S."/>
            <person name="Croft L."/>
            <person name="Tan J.B.L."/>
        </authorList>
    </citation>
    <scope>NUCLEOTIDE SEQUENCE</scope>
    <source>
        <strain evidence="2">Mgbs1</strain>
    </source>
</reference>
<keyword evidence="3" id="KW-1185">Reference proteome</keyword>
<protein>
    <recommendedName>
        <fullName evidence="1">Aminopeptidase</fullName>
    </recommendedName>
</protein>
<dbReference type="InterPro" id="IPR000169">
    <property type="entry name" value="Pept_cys_AS"/>
</dbReference>
<evidence type="ECO:0000313" key="3">
    <source>
        <dbReference type="Proteomes" id="UP000281028"/>
    </source>
</evidence>
<dbReference type="AlphaFoldDB" id="A0A3S1AZ72"/>
<proteinExistence type="inferred from homology"/>
<dbReference type="Gene3D" id="3.90.70.10">
    <property type="entry name" value="Cysteine proteinases"/>
    <property type="match status" value="1"/>
</dbReference>
<dbReference type="PROSITE" id="PS00139">
    <property type="entry name" value="THIOL_PROTEASE_CYS"/>
    <property type="match status" value="1"/>
</dbReference>
<keyword evidence="1" id="KW-0788">Thiol protease</keyword>